<dbReference type="GO" id="GO:0004029">
    <property type="term" value="F:aldehyde dehydrogenase (NAD+) activity"/>
    <property type="evidence" value="ECO:0007669"/>
    <property type="project" value="TreeGrafter"/>
</dbReference>
<dbReference type="PANTHER" id="PTHR48079:SF3">
    <property type="entry name" value="NAD-DEPENDENT EPIMERASE_DEHYDRATASE DOMAIN-CONTAINING PROTEIN"/>
    <property type="match status" value="1"/>
</dbReference>
<sequence>MTKVLILGATGYLGNNLANILVRNGQHTVYGVARTPTKAKQLAAQEIIPVLCPDPINEPSAYLSLIRSAHIDIVVDVAGANDGTYKILEDIKSISQERLDNYTKTGIKGPKLGFIYCSGSWVHGSTEKRINDLDLVGPEAITPPAPLVAWRVALENSILNSSNILDVMILRPALLYGREHTIWTPYIAPLYEAARNQNQNSSSETIHIPLDPTSKPALVHVDDAAVGFERAIEKLPLLSGTGVYPVFDLVTSQESMKDIFDALAQYFGFEGRVELVGHGGDLFNEAMSTTFRGSSIRARQVLGWEPKRGGFFVRDMDVYAAAFAASR</sequence>
<dbReference type="VEuPathDB" id="FungiDB:C8Q69DRAFT_529749"/>
<dbReference type="InterPro" id="IPR051783">
    <property type="entry name" value="NAD(P)-dependent_oxidoreduct"/>
</dbReference>
<dbReference type="Gene3D" id="3.40.50.720">
    <property type="entry name" value="NAD(P)-binding Rossmann-like Domain"/>
    <property type="match status" value="1"/>
</dbReference>
<proteinExistence type="predicted"/>
<evidence type="ECO:0000259" key="1">
    <source>
        <dbReference type="Pfam" id="PF01370"/>
    </source>
</evidence>
<dbReference type="InterPro" id="IPR036291">
    <property type="entry name" value="NAD(P)-bd_dom_sf"/>
</dbReference>
<gene>
    <name evidence="2" type="ORF">C8Q69DRAFT_529749</name>
</gene>
<dbReference type="STRING" id="264951.A0A443HMW7"/>
<dbReference type="PANTHER" id="PTHR48079">
    <property type="entry name" value="PROTEIN YEEZ"/>
    <property type="match status" value="1"/>
</dbReference>
<organism evidence="2 3">
    <name type="scientific">Byssochlamys spectabilis</name>
    <name type="common">Paecilomyces variotii</name>
    <dbReference type="NCBI Taxonomy" id="264951"/>
    <lineage>
        <taxon>Eukaryota</taxon>
        <taxon>Fungi</taxon>
        <taxon>Dikarya</taxon>
        <taxon>Ascomycota</taxon>
        <taxon>Pezizomycotina</taxon>
        <taxon>Eurotiomycetes</taxon>
        <taxon>Eurotiomycetidae</taxon>
        <taxon>Eurotiales</taxon>
        <taxon>Thermoascaceae</taxon>
        <taxon>Paecilomyces</taxon>
    </lineage>
</organism>
<dbReference type="GO" id="GO:0005737">
    <property type="term" value="C:cytoplasm"/>
    <property type="evidence" value="ECO:0007669"/>
    <property type="project" value="TreeGrafter"/>
</dbReference>
<comment type="caution">
    <text evidence="2">The sequence shown here is derived from an EMBL/GenBank/DDBJ whole genome shotgun (WGS) entry which is preliminary data.</text>
</comment>
<evidence type="ECO:0000313" key="3">
    <source>
        <dbReference type="Proteomes" id="UP000283841"/>
    </source>
</evidence>
<dbReference type="EMBL" id="RCNU01000010">
    <property type="protein sequence ID" value="RWQ93155.1"/>
    <property type="molecule type" value="Genomic_DNA"/>
</dbReference>
<dbReference type="RefSeq" id="XP_028482800.1">
    <property type="nucleotide sequence ID" value="XM_028633703.1"/>
</dbReference>
<keyword evidence="3" id="KW-1185">Reference proteome</keyword>
<dbReference type="Proteomes" id="UP000283841">
    <property type="component" value="Unassembled WGS sequence"/>
</dbReference>
<reference evidence="2 3" key="1">
    <citation type="journal article" date="2018" name="Front. Microbiol.">
        <title>Genomic and genetic insights into a cosmopolitan fungus, Paecilomyces variotii (Eurotiales).</title>
        <authorList>
            <person name="Urquhart A.S."/>
            <person name="Mondo S.J."/>
            <person name="Makela M.R."/>
            <person name="Hane J.K."/>
            <person name="Wiebenga A."/>
            <person name="He G."/>
            <person name="Mihaltcheva S."/>
            <person name="Pangilinan J."/>
            <person name="Lipzen A."/>
            <person name="Barry K."/>
            <person name="de Vries R.P."/>
            <person name="Grigoriev I.V."/>
            <person name="Idnurm A."/>
        </authorList>
    </citation>
    <scope>NUCLEOTIDE SEQUENCE [LARGE SCALE GENOMIC DNA]</scope>
    <source>
        <strain evidence="2 3">CBS 101075</strain>
    </source>
</reference>
<dbReference type="AlphaFoldDB" id="A0A443HMW7"/>
<protein>
    <recommendedName>
        <fullName evidence="1">NAD-dependent epimerase/dehydratase domain-containing protein</fullName>
    </recommendedName>
</protein>
<dbReference type="InterPro" id="IPR001509">
    <property type="entry name" value="Epimerase_deHydtase"/>
</dbReference>
<feature type="domain" description="NAD-dependent epimerase/dehydratase" evidence="1">
    <location>
        <begin position="4"/>
        <end position="234"/>
    </location>
</feature>
<dbReference type="GeneID" id="39602980"/>
<accession>A0A443HMW7</accession>
<evidence type="ECO:0000313" key="2">
    <source>
        <dbReference type="EMBL" id="RWQ93155.1"/>
    </source>
</evidence>
<name>A0A443HMW7_BYSSP</name>
<dbReference type="SUPFAM" id="SSF51735">
    <property type="entry name" value="NAD(P)-binding Rossmann-fold domains"/>
    <property type="match status" value="1"/>
</dbReference>
<dbReference type="Pfam" id="PF01370">
    <property type="entry name" value="Epimerase"/>
    <property type="match status" value="1"/>
</dbReference>